<evidence type="ECO:0000256" key="3">
    <source>
        <dbReference type="ARBA" id="ARBA00022801"/>
    </source>
</evidence>
<sequence>MKKIFTLLSLFIAGNALAQDKYLVTFKDKGPEAVYLQQHPERVLSEKALARRAKNNIPLKEDDLPVSQKYLEQLQKNGIRIEQKSKWLNTVLIETNLSEKTLQQKFPAIRSVKKLAVTAAQATNKLPETKTENNQNSRLSYGASEQQIEQLNLDCLHDKGYQGKGVLVAILDSGFPGVNTGSVFDSLHLQNRILATRNFVNKGNTVYGTHDHGTAVFSIIAANSPGTYVGGAAQATFALALTENTTSETHQEELNWVAAAEWADSLGADIIQTSLGYKNFDPGQGDYSNAMIDGDTPIITNAADKAAQKGILVVIAAGNDGNFPATGNLTSRVNPPCDGDSVLCVGSVTLQNQYSSFSSVGPTADNRIKPDVVAFGHGTAFINPANMVGYTTGTSLAAPLITSVAACLLQANPSASNMQVYQAIIQSADKYVNPDNFYGYGLPDACKADSLLRTIAGMGENKAQAPFKVYPTVFQDQITIEAPAATAFSDISLYSVTGQKIRTRQTQHSGKQVLSVESSLPVGLYLLQINAKNGRHFQYKVVKQ</sequence>
<dbReference type="InterPro" id="IPR015500">
    <property type="entry name" value="Peptidase_S8_subtilisin-rel"/>
</dbReference>
<organism evidence="9 10">
    <name type="scientific">Adhaeribacter terreus</name>
    <dbReference type="NCBI Taxonomy" id="529703"/>
    <lineage>
        <taxon>Bacteria</taxon>
        <taxon>Pseudomonadati</taxon>
        <taxon>Bacteroidota</taxon>
        <taxon>Cytophagia</taxon>
        <taxon>Cytophagales</taxon>
        <taxon>Hymenobacteraceae</taxon>
        <taxon>Adhaeribacter</taxon>
    </lineage>
</organism>
<feature type="active site" description="Charge relay system" evidence="5">
    <location>
        <position position="395"/>
    </location>
</feature>
<dbReference type="Pfam" id="PF18962">
    <property type="entry name" value="Por_Secre_tail"/>
    <property type="match status" value="1"/>
</dbReference>
<evidence type="ECO:0000256" key="1">
    <source>
        <dbReference type="ARBA" id="ARBA00011073"/>
    </source>
</evidence>
<feature type="domain" description="Secretion system C-terminal sorting" evidence="8">
    <location>
        <begin position="469"/>
        <end position="537"/>
    </location>
</feature>
<dbReference type="PANTHER" id="PTHR43806">
    <property type="entry name" value="PEPTIDASE S8"/>
    <property type="match status" value="1"/>
</dbReference>
<keyword evidence="3 5" id="KW-0378">Hydrolase</keyword>
<dbReference type="Gene3D" id="3.40.50.200">
    <property type="entry name" value="Peptidase S8/S53 domain"/>
    <property type="match status" value="1"/>
</dbReference>
<dbReference type="NCBIfam" id="TIGR04183">
    <property type="entry name" value="Por_Secre_tail"/>
    <property type="match status" value="1"/>
</dbReference>
<comment type="caution">
    <text evidence="9">The sequence shown here is derived from an EMBL/GenBank/DDBJ whole genome shotgun (WGS) entry which is preliminary data.</text>
</comment>
<dbReference type="PANTHER" id="PTHR43806:SF67">
    <property type="entry name" value="EGF-LIKE DOMAIN-CONTAINING PROTEIN"/>
    <property type="match status" value="1"/>
</dbReference>
<dbReference type="PIRSF" id="PIRSF037903">
    <property type="entry name" value="Subtilisin_rel_GFO_2223"/>
    <property type="match status" value="1"/>
</dbReference>
<dbReference type="InterPro" id="IPR017317">
    <property type="entry name" value="Pept_S8_subtilisin_bacteroid-2"/>
</dbReference>
<evidence type="ECO:0000259" key="7">
    <source>
        <dbReference type="Pfam" id="PF00082"/>
    </source>
</evidence>
<keyword evidence="6" id="KW-0732">Signal</keyword>
<feature type="signal peptide" evidence="6">
    <location>
        <begin position="1"/>
        <end position="18"/>
    </location>
</feature>
<reference evidence="10" key="1">
    <citation type="journal article" date="2019" name="Int. J. Syst. Evol. Microbiol.">
        <title>The Global Catalogue of Microorganisms (GCM) 10K type strain sequencing project: providing services to taxonomists for standard genome sequencing and annotation.</title>
        <authorList>
            <consortium name="The Broad Institute Genomics Platform"/>
            <consortium name="The Broad Institute Genome Sequencing Center for Infectious Disease"/>
            <person name="Wu L."/>
            <person name="Ma J."/>
        </authorList>
    </citation>
    <scope>NUCLEOTIDE SEQUENCE [LARGE SCALE GENOMIC DNA]</scope>
    <source>
        <strain evidence="10">KACC 12602</strain>
    </source>
</reference>
<evidence type="ECO:0000256" key="4">
    <source>
        <dbReference type="ARBA" id="ARBA00022825"/>
    </source>
</evidence>
<proteinExistence type="inferred from homology"/>
<dbReference type="InterPro" id="IPR000209">
    <property type="entry name" value="Peptidase_S8/S53_dom"/>
</dbReference>
<comment type="similarity">
    <text evidence="1 5">Belongs to the peptidase S8 family.</text>
</comment>
<dbReference type="RefSeq" id="WP_378017475.1">
    <property type="nucleotide sequence ID" value="NZ_JBHSKT010000005.1"/>
</dbReference>
<dbReference type="EMBL" id="JBHSKT010000005">
    <property type="protein sequence ID" value="MFC5271109.1"/>
    <property type="molecule type" value="Genomic_DNA"/>
</dbReference>
<accession>A0ABW0EDX8</accession>
<dbReference type="PROSITE" id="PS00136">
    <property type="entry name" value="SUBTILASE_ASP"/>
    <property type="match status" value="1"/>
</dbReference>
<evidence type="ECO:0000256" key="5">
    <source>
        <dbReference type="PROSITE-ProRule" id="PRU01240"/>
    </source>
</evidence>
<dbReference type="GO" id="GO:0016787">
    <property type="term" value="F:hydrolase activity"/>
    <property type="evidence" value="ECO:0007669"/>
    <property type="project" value="UniProtKB-KW"/>
</dbReference>
<feature type="chain" id="PRO_5045377922" evidence="6">
    <location>
        <begin position="19"/>
        <end position="544"/>
    </location>
</feature>
<dbReference type="Pfam" id="PF00082">
    <property type="entry name" value="Peptidase_S8"/>
    <property type="match status" value="1"/>
</dbReference>
<protein>
    <submittedName>
        <fullName evidence="9">S8 family peptidase</fullName>
        <ecNumber evidence="9">3.4.-.-</ecNumber>
    </submittedName>
</protein>
<feature type="active site" description="Charge relay system" evidence="5">
    <location>
        <position position="172"/>
    </location>
</feature>
<evidence type="ECO:0000259" key="8">
    <source>
        <dbReference type="Pfam" id="PF18962"/>
    </source>
</evidence>
<dbReference type="PRINTS" id="PR00723">
    <property type="entry name" value="SUBTILISIN"/>
</dbReference>
<feature type="domain" description="Peptidase S8/S53" evidence="7">
    <location>
        <begin position="163"/>
        <end position="441"/>
    </location>
</feature>
<feature type="active site" description="Charge relay system" evidence="5">
    <location>
        <position position="212"/>
    </location>
</feature>
<dbReference type="PROSITE" id="PS51892">
    <property type="entry name" value="SUBTILASE"/>
    <property type="match status" value="1"/>
</dbReference>
<gene>
    <name evidence="9" type="ORF">ACFPIB_10840</name>
</gene>
<evidence type="ECO:0000313" key="9">
    <source>
        <dbReference type="EMBL" id="MFC5271109.1"/>
    </source>
</evidence>
<keyword evidence="10" id="KW-1185">Reference proteome</keyword>
<dbReference type="Proteomes" id="UP001596161">
    <property type="component" value="Unassembled WGS sequence"/>
</dbReference>
<dbReference type="InterPro" id="IPR026444">
    <property type="entry name" value="Secre_tail"/>
</dbReference>
<evidence type="ECO:0000256" key="2">
    <source>
        <dbReference type="ARBA" id="ARBA00022670"/>
    </source>
</evidence>
<dbReference type="SUPFAM" id="SSF52743">
    <property type="entry name" value="Subtilisin-like"/>
    <property type="match status" value="1"/>
</dbReference>
<dbReference type="EC" id="3.4.-.-" evidence="9"/>
<keyword evidence="2 5" id="KW-0645">Protease</keyword>
<evidence type="ECO:0000313" key="10">
    <source>
        <dbReference type="Proteomes" id="UP001596161"/>
    </source>
</evidence>
<dbReference type="InterPro" id="IPR050131">
    <property type="entry name" value="Peptidase_S8_subtilisin-like"/>
</dbReference>
<keyword evidence="4 5" id="KW-0720">Serine protease</keyword>
<evidence type="ECO:0000256" key="6">
    <source>
        <dbReference type="SAM" id="SignalP"/>
    </source>
</evidence>
<dbReference type="InterPro" id="IPR036852">
    <property type="entry name" value="Peptidase_S8/S53_dom_sf"/>
</dbReference>
<dbReference type="InterPro" id="IPR023827">
    <property type="entry name" value="Peptidase_S8_Asp-AS"/>
</dbReference>
<name>A0ABW0EDX8_9BACT</name>